<dbReference type="FunFam" id="3.30.505.10:FF:000011">
    <property type="entry name" value="1-phosphatidylinositol 4,5-bisphosphate phosphodiesterase gamma"/>
    <property type="match status" value="1"/>
</dbReference>
<dbReference type="InterPro" id="IPR035024">
    <property type="entry name" value="PLC-gamma_N-SH2"/>
</dbReference>
<dbReference type="RefSeq" id="XP_028147793.1">
    <property type="nucleotide sequence ID" value="XM_028291992.1"/>
</dbReference>
<evidence type="ECO:0000256" key="8">
    <source>
        <dbReference type="ARBA" id="ARBA00022963"/>
    </source>
</evidence>
<reference evidence="19" key="1">
    <citation type="submission" date="2025-08" db="UniProtKB">
        <authorList>
            <consortium name="RefSeq"/>
        </authorList>
    </citation>
    <scope>IDENTIFICATION</scope>
    <source>
        <tissue evidence="19">Whole insect</tissue>
    </source>
</reference>
<dbReference type="PROSITE" id="PS50008">
    <property type="entry name" value="PIPLC_Y_DOMAIN"/>
    <property type="match status" value="1"/>
</dbReference>
<dbReference type="GO" id="GO:0046488">
    <property type="term" value="P:phosphatidylinositol metabolic process"/>
    <property type="evidence" value="ECO:0007669"/>
    <property type="project" value="TreeGrafter"/>
</dbReference>
<keyword evidence="3 13" id="KW-0728">SH3 domain</keyword>
<keyword evidence="10 14" id="KW-0443">Lipid metabolism</keyword>
<gene>
    <name evidence="19" type="primary">LOC114341198</name>
</gene>
<dbReference type="PROSITE" id="PS50002">
    <property type="entry name" value="SH3"/>
    <property type="match status" value="1"/>
</dbReference>
<dbReference type="InterPro" id="IPR035892">
    <property type="entry name" value="C2_domain_sf"/>
</dbReference>
<evidence type="ECO:0000256" key="1">
    <source>
        <dbReference type="ARBA" id="ARBA00001913"/>
    </source>
</evidence>
<dbReference type="GO" id="GO:0010634">
    <property type="term" value="P:positive regulation of epithelial cell migration"/>
    <property type="evidence" value="ECO:0007669"/>
    <property type="project" value="TreeGrafter"/>
</dbReference>
<dbReference type="CDD" id="cd09932">
    <property type="entry name" value="SH2_C-SH2_PLC_gamma_like"/>
    <property type="match status" value="1"/>
</dbReference>
<comment type="cofactor">
    <cofactor evidence="1">
        <name>Ca(2+)</name>
        <dbReference type="ChEBI" id="CHEBI:29108"/>
    </cofactor>
</comment>
<keyword evidence="9 12" id="KW-0727">SH2 domain</keyword>
<dbReference type="GO" id="GO:0016042">
    <property type="term" value="P:lipid catabolic process"/>
    <property type="evidence" value="ECO:0007669"/>
    <property type="project" value="UniProtKB-KW"/>
</dbReference>
<dbReference type="InterPro" id="IPR000980">
    <property type="entry name" value="SH2"/>
</dbReference>
<dbReference type="SUPFAM" id="SSF51695">
    <property type="entry name" value="PLC-like phosphodiesterases"/>
    <property type="match status" value="1"/>
</dbReference>
<protein>
    <recommendedName>
        <fullName evidence="2 14">Phosphoinositide phospholipase C</fullName>
        <ecNumber evidence="2 14">3.1.4.11</ecNumber>
    </recommendedName>
</protein>
<proteinExistence type="predicted"/>
<dbReference type="CDD" id="cd10341">
    <property type="entry name" value="SH2_N-SH2_PLC_gamma_like"/>
    <property type="match status" value="1"/>
</dbReference>
<dbReference type="FunFam" id="3.30.505.10:FF:000009">
    <property type="entry name" value="1-phosphatidylinositol 4,5-bisphosphate phosphodiesterase gamma"/>
    <property type="match status" value="1"/>
</dbReference>
<dbReference type="GO" id="GO:0009653">
    <property type="term" value="P:anatomical structure morphogenesis"/>
    <property type="evidence" value="ECO:0007669"/>
    <property type="project" value="UniProtKB-ARBA"/>
</dbReference>
<evidence type="ECO:0000256" key="9">
    <source>
        <dbReference type="ARBA" id="ARBA00022999"/>
    </source>
</evidence>
<dbReference type="InterPro" id="IPR001452">
    <property type="entry name" value="SH3_domain"/>
</dbReference>
<dbReference type="PRINTS" id="PR00401">
    <property type="entry name" value="SH2DOMAIN"/>
</dbReference>
<dbReference type="PROSITE" id="PS50007">
    <property type="entry name" value="PIPLC_X_DOMAIN"/>
    <property type="match status" value="1"/>
</dbReference>
<evidence type="ECO:0000313" key="19">
    <source>
        <dbReference type="RefSeq" id="XP_028147793.1"/>
    </source>
</evidence>
<dbReference type="AlphaFoldDB" id="A0A6P7GRA7"/>
<feature type="domain" description="PI-PLC Y-box" evidence="18">
    <location>
        <begin position="631"/>
        <end position="688"/>
    </location>
</feature>
<feature type="domain" description="C2" evidence="17">
    <location>
        <begin position="664"/>
        <end position="795"/>
    </location>
</feature>
<dbReference type="InParanoid" id="A0A6P7GRA7"/>
<dbReference type="GO" id="GO:0004435">
    <property type="term" value="F:phosphatidylinositol-4,5-bisphosphate phospholipase C activity"/>
    <property type="evidence" value="ECO:0007669"/>
    <property type="project" value="UniProtKB-EC"/>
</dbReference>
<dbReference type="Pfam" id="PF00018">
    <property type="entry name" value="SH3_1"/>
    <property type="match status" value="1"/>
</dbReference>
<evidence type="ECO:0000256" key="14">
    <source>
        <dbReference type="RuleBase" id="RU361133"/>
    </source>
</evidence>
<dbReference type="PANTHER" id="PTHR10336:SF159">
    <property type="entry name" value="1-PHOSPHATIDYLINOSITOL 4,5-BISPHOSPHATE PHOSPHODIESTERASE GAMMA"/>
    <property type="match status" value="1"/>
</dbReference>
<dbReference type="EC" id="3.1.4.11" evidence="2 14"/>
<evidence type="ECO:0000256" key="2">
    <source>
        <dbReference type="ARBA" id="ARBA00012368"/>
    </source>
</evidence>
<keyword evidence="7" id="KW-0106">Calcium</keyword>
<dbReference type="Gene3D" id="3.30.505.10">
    <property type="entry name" value="SH2 domain"/>
    <property type="match status" value="2"/>
</dbReference>
<evidence type="ECO:0000256" key="11">
    <source>
        <dbReference type="ARBA" id="ARBA00023224"/>
    </source>
</evidence>
<evidence type="ECO:0000256" key="10">
    <source>
        <dbReference type="ARBA" id="ARBA00023098"/>
    </source>
</evidence>
<dbReference type="InterPro" id="IPR001711">
    <property type="entry name" value="PLipase_C_Pinositol-sp_Y"/>
</dbReference>
<evidence type="ECO:0000259" key="15">
    <source>
        <dbReference type="PROSITE" id="PS50001"/>
    </source>
</evidence>
<dbReference type="PRINTS" id="PR00390">
    <property type="entry name" value="PHPHLIPASEC"/>
</dbReference>
<dbReference type="InterPro" id="IPR001192">
    <property type="entry name" value="PI-PLC_fam"/>
</dbReference>
<evidence type="ECO:0000259" key="18">
    <source>
        <dbReference type="PROSITE" id="PS50008"/>
    </source>
</evidence>
<dbReference type="Pfam" id="PF00168">
    <property type="entry name" value="C2"/>
    <property type="match status" value="1"/>
</dbReference>
<dbReference type="PROSITE" id="PS50001">
    <property type="entry name" value="SH2"/>
    <property type="match status" value="2"/>
</dbReference>
<dbReference type="PANTHER" id="PTHR10336">
    <property type="entry name" value="PHOSPHOINOSITIDE-SPECIFIC PHOSPHOLIPASE C FAMILY PROTEIN"/>
    <property type="match status" value="1"/>
</dbReference>
<dbReference type="SMART" id="SM00326">
    <property type="entry name" value="SH3"/>
    <property type="match status" value="1"/>
</dbReference>
<name>A0A6P7GRA7_DIAVI</name>
<dbReference type="SMART" id="SM00252">
    <property type="entry name" value="SH2"/>
    <property type="match status" value="2"/>
</dbReference>
<dbReference type="GO" id="GO:0048468">
    <property type="term" value="P:cell development"/>
    <property type="evidence" value="ECO:0007669"/>
    <property type="project" value="UniProtKB-ARBA"/>
</dbReference>
<evidence type="ECO:0000256" key="7">
    <source>
        <dbReference type="ARBA" id="ARBA00022837"/>
    </source>
</evidence>
<dbReference type="GO" id="GO:0051209">
    <property type="term" value="P:release of sequestered calcium ion into cytosol"/>
    <property type="evidence" value="ECO:0007669"/>
    <property type="project" value="TreeGrafter"/>
</dbReference>
<feature type="domain" description="SH2" evidence="15">
    <location>
        <begin position="355"/>
        <end position="444"/>
    </location>
</feature>
<feature type="domain" description="SH2" evidence="15">
    <location>
        <begin position="243"/>
        <end position="344"/>
    </location>
</feature>
<evidence type="ECO:0000256" key="5">
    <source>
        <dbReference type="ARBA" id="ARBA00022737"/>
    </source>
</evidence>
<dbReference type="Gene3D" id="2.30.30.40">
    <property type="entry name" value="SH3 Domains"/>
    <property type="match status" value="1"/>
</dbReference>
<keyword evidence="6 14" id="KW-0378">Hydrolase</keyword>
<keyword evidence="4" id="KW-0597">Phosphoprotein</keyword>
<dbReference type="SUPFAM" id="SSF50044">
    <property type="entry name" value="SH3-domain"/>
    <property type="match status" value="1"/>
</dbReference>
<feature type="domain" description="SH3" evidence="16">
    <location>
        <begin position="474"/>
        <end position="536"/>
    </location>
</feature>
<keyword evidence="5" id="KW-0677">Repeat</keyword>
<dbReference type="Pfam" id="PF00017">
    <property type="entry name" value="SH2"/>
    <property type="match status" value="2"/>
</dbReference>
<evidence type="ECO:0000256" key="4">
    <source>
        <dbReference type="ARBA" id="ARBA00022553"/>
    </source>
</evidence>
<dbReference type="InterPro" id="IPR011993">
    <property type="entry name" value="PH-like_dom_sf"/>
</dbReference>
<comment type="catalytic activity">
    <reaction evidence="14">
        <text>a 1,2-diacyl-sn-glycero-3-phospho-(1D-myo-inositol-4,5-bisphosphate) + H2O = 1D-myo-inositol 1,4,5-trisphosphate + a 1,2-diacyl-sn-glycerol + H(+)</text>
        <dbReference type="Rhea" id="RHEA:33179"/>
        <dbReference type="ChEBI" id="CHEBI:15377"/>
        <dbReference type="ChEBI" id="CHEBI:15378"/>
        <dbReference type="ChEBI" id="CHEBI:17815"/>
        <dbReference type="ChEBI" id="CHEBI:58456"/>
        <dbReference type="ChEBI" id="CHEBI:203600"/>
        <dbReference type="EC" id="3.1.4.11"/>
    </reaction>
</comment>
<evidence type="ECO:0000256" key="6">
    <source>
        <dbReference type="ARBA" id="ARBA00022801"/>
    </source>
</evidence>
<dbReference type="Gene3D" id="3.20.20.190">
    <property type="entry name" value="Phosphatidylinositol (PI) phosphodiesterase"/>
    <property type="match status" value="1"/>
</dbReference>
<dbReference type="SMART" id="SM00239">
    <property type="entry name" value="C2"/>
    <property type="match status" value="1"/>
</dbReference>
<keyword evidence="11" id="KW-0807">Transducer</keyword>
<dbReference type="InterPro" id="IPR036860">
    <property type="entry name" value="SH2_dom_sf"/>
</dbReference>
<evidence type="ECO:0000259" key="16">
    <source>
        <dbReference type="PROSITE" id="PS50002"/>
    </source>
</evidence>
<dbReference type="FunCoup" id="A0A6P7GRA7">
    <property type="interactions" value="944"/>
</dbReference>
<dbReference type="GO" id="GO:0032587">
    <property type="term" value="C:ruffle membrane"/>
    <property type="evidence" value="ECO:0007669"/>
    <property type="project" value="TreeGrafter"/>
</dbReference>
<dbReference type="PROSITE" id="PS50004">
    <property type="entry name" value="C2"/>
    <property type="match status" value="1"/>
</dbReference>
<dbReference type="SUPFAM" id="SSF55550">
    <property type="entry name" value="SH2 domain"/>
    <property type="match status" value="2"/>
</dbReference>
<dbReference type="SUPFAM" id="SSF50729">
    <property type="entry name" value="PH domain-like"/>
    <property type="match status" value="1"/>
</dbReference>
<organism evidence="19">
    <name type="scientific">Diabrotica virgifera virgifera</name>
    <name type="common">western corn rootworm</name>
    <dbReference type="NCBI Taxonomy" id="50390"/>
    <lineage>
        <taxon>Eukaryota</taxon>
        <taxon>Metazoa</taxon>
        <taxon>Ecdysozoa</taxon>
        <taxon>Arthropoda</taxon>
        <taxon>Hexapoda</taxon>
        <taxon>Insecta</taxon>
        <taxon>Pterygota</taxon>
        <taxon>Neoptera</taxon>
        <taxon>Endopterygota</taxon>
        <taxon>Coleoptera</taxon>
        <taxon>Polyphaga</taxon>
        <taxon>Cucujiformia</taxon>
        <taxon>Chrysomeloidea</taxon>
        <taxon>Chrysomelidae</taxon>
        <taxon>Galerucinae</taxon>
        <taxon>Diabroticina</taxon>
        <taxon>Diabroticites</taxon>
        <taxon>Diabrotica</taxon>
    </lineage>
</organism>
<dbReference type="CDD" id="cd00275">
    <property type="entry name" value="C2_PLC_like"/>
    <property type="match status" value="1"/>
</dbReference>
<accession>A0A6P7GRA7</accession>
<sequence length="818" mass="94875">MFNLFNGILSSSGSGYIPEMEQKISQLERGTLVTKYSWRKRPERKTLAIRRETKQLIWTRKPAIDGAVNLYEVKEIRPGTLSKDFEKWPEESKKLENKCFVVYYGTEFNLKTLSISGKNDFRSFRPVESGETKLPSPYALRRKIILKHKKLPEGQDESSFLVRNDATDMDLRNSCKNGIMYLKDCVDKEWNPHFFVLTQSKLFYFDSYKLNQESEKSEEEEDSGSFQGPKNVPNEELHFSEKWFHGRLPGGREEAEQLLRAYSHLGDGTFLVRASVTFVGEYCLSFWRNGQVNHCRIRSKQDKQIKKYYLIEAKFFDSLYSLITHYRTTPLVTADFSITLQEPVPQPNLHENEEWYHKNTGKNQAEEILKRNKTEGAFLVRPSENDTNCYTISFRADKKIKHCRIKLEGRLYTIGNVEFESLVSLINYYQNHPLYRKVKLSEAINEDMVRRMTTEQDDVLSYTTPSYMDPSSINSSVTCIAIYDYRAKQNDFLSFCKHAIITNVNKNTDCPGWWKGDYGGLRQRYFPQDCVREIERSETHEIDEASGESALQGSLDMNGVFANYGKQPGHAFEWIVRISPSTACPPLECGVQTEELAQEWCGAILTVSQVASRIETQHREMERAFKIAKEMSNLIIYCQSTTFNMERVKQQMFVFYEMSSFPENKAEKLICQQMRKFFLKYHQHQFSRTEIIFCNNFVHFCRLKKGTASPFVEIEVIGAVYDSGIKLVTKNIVDNGLNPKWNEEICEFTVTNPDFALLRFLVQDVDVFGEPNFIGQASYPVTCLRTGYRSVWLKNAYSEDLELSSLLIHISIKTASTI</sequence>
<evidence type="ECO:0000256" key="3">
    <source>
        <dbReference type="ARBA" id="ARBA00022443"/>
    </source>
</evidence>
<dbReference type="Gene3D" id="2.60.40.150">
    <property type="entry name" value="C2 domain"/>
    <property type="match status" value="1"/>
</dbReference>
<dbReference type="InterPro" id="IPR000008">
    <property type="entry name" value="C2_dom"/>
</dbReference>
<evidence type="ECO:0000256" key="13">
    <source>
        <dbReference type="PROSITE-ProRule" id="PRU00192"/>
    </source>
</evidence>
<keyword evidence="8 14" id="KW-0442">Lipid degradation</keyword>
<evidence type="ECO:0000256" key="12">
    <source>
        <dbReference type="PROSITE-ProRule" id="PRU00191"/>
    </source>
</evidence>
<evidence type="ECO:0000259" key="17">
    <source>
        <dbReference type="PROSITE" id="PS50004"/>
    </source>
</evidence>
<dbReference type="Gene3D" id="2.30.29.30">
    <property type="entry name" value="Pleckstrin-homology domain (PH domain)/Phosphotyrosine-binding domain (PTB)"/>
    <property type="match status" value="2"/>
</dbReference>
<dbReference type="InterPro" id="IPR036028">
    <property type="entry name" value="SH3-like_dom_sf"/>
</dbReference>
<dbReference type="SUPFAM" id="SSF49562">
    <property type="entry name" value="C2 domain (Calcium/lipid-binding domain, CaLB)"/>
    <property type="match status" value="1"/>
</dbReference>
<dbReference type="InterPro" id="IPR035023">
    <property type="entry name" value="PLC-gamma_C-SH2"/>
</dbReference>
<dbReference type="GO" id="GO:0048015">
    <property type="term" value="P:phosphatidylinositol-mediated signaling"/>
    <property type="evidence" value="ECO:0007669"/>
    <property type="project" value="TreeGrafter"/>
</dbReference>
<dbReference type="InterPro" id="IPR017946">
    <property type="entry name" value="PLC-like_Pdiesterase_TIM-brl"/>
</dbReference>